<evidence type="ECO:0008006" key="3">
    <source>
        <dbReference type="Google" id="ProtNLM"/>
    </source>
</evidence>
<proteinExistence type="predicted"/>
<protein>
    <recommendedName>
        <fullName evidence="3">F-box domain-containing protein</fullName>
    </recommendedName>
</protein>
<keyword evidence="2" id="KW-1185">Reference proteome</keyword>
<dbReference type="EMBL" id="JBHFEH010000010">
    <property type="protein sequence ID" value="KAL2055760.1"/>
    <property type="molecule type" value="Genomic_DNA"/>
</dbReference>
<organism evidence="1 2">
    <name type="scientific">Lepraria finkii</name>
    <dbReference type="NCBI Taxonomy" id="1340010"/>
    <lineage>
        <taxon>Eukaryota</taxon>
        <taxon>Fungi</taxon>
        <taxon>Dikarya</taxon>
        <taxon>Ascomycota</taxon>
        <taxon>Pezizomycotina</taxon>
        <taxon>Lecanoromycetes</taxon>
        <taxon>OSLEUM clade</taxon>
        <taxon>Lecanoromycetidae</taxon>
        <taxon>Lecanorales</taxon>
        <taxon>Lecanorineae</taxon>
        <taxon>Stereocaulaceae</taxon>
        <taxon>Lepraria</taxon>
    </lineage>
</organism>
<evidence type="ECO:0000313" key="1">
    <source>
        <dbReference type="EMBL" id="KAL2055760.1"/>
    </source>
</evidence>
<dbReference type="Proteomes" id="UP001590951">
    <property type="component" value="Unassembled WGS sequence"/>
</dbReference>
<sequence length="100" mass="11739">MENPESRVITNPAKRRLDRQEHHSMSFLNLPPVVRLIIFDFASLDSVKYSNPTENHLQNRLQTSLWPPAEPRLSQLPYRKYLIPVYVLNPQGRTWAQTQS</sequence>
<name>A0ABR4BD76_9LECA</name>
<accession>A0ABR4BD76</accession>
<gene>
    <name evidence="1" type="ORF">ABVK25_004004</name>
</gene>
<evidence type="ECO:0000313" key="2">
    <source>
        <dbReference type="Proteomes" id="UP001590951"/>
    </source>
</evidence>
<reference evidence="1 2" key="1">
    <citation type="submission" date="2024-09" db="EMBL/GenBank/DDBJ databases">
        <title>Rethinking Asexuality: The Enigmatic Case of Functional Sexual Genes in Lepraria (Stereocaulaceae).</title>
        <authorList>
            <person name="Doellman M."/>
            <person name="Sun Y."/>
            <person name="Barcenas-Pena A."/>
            <person name="Lumbsch H.T."/>
            <person name="Grewe F."/>
        </authorList>
    </citation>
    <scope>NUCLEOTIDE SEQUENCE [LARGE SCALE GENOMIC DNA]</scope>
    <source>
        <strain evidence="1 2">Grewe 0041</strain>
    </source>
</reference>
<comment type="caution">
    <text evidence="1">The sequence shown here is derived from an EMBL/GenBank/DDBJ whole genome shotgun (WGS) entry which is preliminary data.</text>
</comment>